<keyword evidence="3" id="KW-1185">Reference proteome</keyword>
<feature type="compositionally biased region" description="Polar residues" evidence="1">
    <location>
        <begin position="87"/>
        <end position="104"/>
    </location>
</feature>
<name>A0A4Y2B032_ARAVE</name>
<evidence type="ECO:0000256" key="1">
    <source>
        <dbReference type="SAM" id="MobiDB-lite"/>
    </source>
</evidence>
<feature type="region of interest" description="Disordered" evidence="1">
    <location>
        <begin position="82"/>
        <end position="125"/>
    </location>
</feature>
<protein>
    <submittedName>
        <fullName evidence="2">Uncharacterized protein</fullName>
    </submittedName>
</protein>
<organism evidence="2 3">
    <name type="scientific">Araneus ventricosus</name>
    <name type="common">Orbweaver spider</name>
    <name type="synonym">Epeira ventricosa</name>
    <dbReference type="NCBI Taxonomy" id="182803"/>
    <lineage>
        <taxon>Eukaryota</taxon>
        <taxon>Metazoa</taxon>
        <taxon>Ecdysozoa</taxon>
        <taxon>Arthropoda</taxon>
        <taxon>Chelicerata</taxon>
        <taxon>Arachnida</taxon>
        <taxon>Araneae</taxon>
        <taxon>Araneomorphae</taxon>
        <taxon>Entelegynae</taxon>
        <taxon>Araneoidea</taxon>
        <taxon>Araneidae</taxon>
        <taxon>Araneus</taxon>
    </lineage>
</organism>
<accession>A0A4Y2B032</accession>
<proteinExistence type="predicted"/>
<evidence type="ECO:0000313" key="3">
    <source>
        <dbReference type="Proteomes" id="UP000499080"/>
    </source>
</evidence>
<dbReference type="EMBL" id="BGPR01000043">
    <property type="protein sequence ID" value="GBL85423.1"/>
    <property type="molecule type" value="Genomic_DNA"/>
</dbReference>
<dbReference type="Proteomes" id="UP000499080">
    <property type="component" value="Unassembled WGS sequence"/>
</dbReference>
<gene>
    <name evidence="2" type="ORF">AVEN_34611_1</name>
</gene>
<evidence type="ECO:0000313" key="2">
    <source>
        <dbReference type="EMBL" id="GBL85423.1"/>
    </source>
</evidence>
<sequence>MGLIELPASTTESQALWPPHNTSSHYEQLMRRPPVLSGYDLSSEMDPKSHTTITILSGAARTGLLIRQLLIRELAAPPEGRLEQNEKVLTQSSDRVSFGGSQHPSRPRRPHHLQGEVGPRDEEGAGHEAAPVLQAGHAPGQARVPEAHGVLQQKIGKDGMPVFWLFGGIAVDLLQHQRDAATADEHVPLAGVRQRLFRTHGSPSHMPCTLKELMTAFDGMR</sequence>
<comment type="caution">
    <text evidence="2">The sequence shown here is derived from an EMBL/GenBank/DDBJ whole genome shotgun (WGS) entry which is preliminary data.</text>
</comment>
<reference evidence="2 3" key="1">
    <citation type="journal article" date="2019" name="Sci. Rep.">
        <title>Orb-weaving spider Araneus ventricosus genome elucidates the spidroin gene catalogue.</title>
        <authorList>
            <person name="Kono N."/>
            <person name="Nakamura H."/>
            <person name="Ohtoshi R."/>
            <person name="Moran D.A.P."/>
            <person name="Shinohara A."/>
            <person name="Yoshida Y."/>
            <person name="Fujiwara M."/>
            <person name="Mori M."/>
            <person name="Tomita M."/>
            <person name="Arakawa K."/>
        </authorList>
    </citation>
    <scope>NUCLEOTIDE SEQUENCE [LARGE SCALE GENOMIC DNA]</scope>
</reference>
<dbReference type="AlphaFoldDB" id="A0A4Y2B032"/>